<dbReference type="PANTHER" id="PTHR21015">
    <property type="entry name" value="UDP-N-ACETYLGLUCOSAMINE--N-ACETYLMURAMYL-(PENTAPEPTIDE) PYROPHOSPHORYL-UNDECAPRENOL N-ACETYLGLUCOSAMINE TRANSFERASE 1"/>
    <property type="match status" value="1"/>
</dbReference>
<dbReference type="Proteomes" id="UP000831484">
    <property type="component" value="Plasmid pdjl-6-4"/>
</dbReference>
<keyword evidence="4" id="KW-1185">Reference proteome</keyword>
<evidence type="ECO:0000259" key="2">
    <source>
        <dbReference type="Pfam" id="PF04101"/>
    </source>
</evidence>
<dbReference type="GO" id="GO:0016758">
    <property type="term" value="F:hexosyltransferase activity"/>
    <property type="evidence" value="ECO:0007669"/>
    <property type="project" value="InterPro"/>
</dbReference>
<dbReference type="Gene3D" id="3.40.50.2000">
    <property type="entry name" value="Glycogen Phosphorylase B"/>
    <property type="match status" value="1"/>
</dbReference>
<dbReference type="Pfam" id="PF04101">
    <property type="entry name" value="Glyco_tran_28_C"/>
    <property type="match status" value="1"/>
</dbReference>
<keyword evidence="3" id="KW-0614">Plasmid</keyword>
<keyword evidence="1" id="KW-0808">Transferase</keyword>
<gene>
    <name evidence="3" type="ORF">M0639_31655</name>
</gene>
<dbReference type="EMBL" id="CP096567">
    <property type="protein sequence ID" value="UPU46760.1"/>
    <property type="molecule type" value="Genomic_DNA"/>
</dbReference>
<evidence type="ECO:0000256" key="1">
    <source>
        <dbReference type="ARBA" id="ARBA00022679"/>
    </source>
</evidence>
<organism evidence="3 4">
    <name type="scientific">Rhodococcus qingshengii JCM 15477</name>
    <dbReference type="NCBI Taxonomy" id="1303681"/>
    <lineage>
        <taxon>Bacteria</taxon>
        <taxon>Bacillati</taxon>
        <taxon>Actinomycetota</taxon>
        <taxon>Actinomycetes</taxon>
        <taxon>Mycobacteriales</taxon>
        <taxon>Nocardiaceae</taxon>
        <taxon>Rhodococcus</taxon>
        <taxon>Rhodococcus erythropolis group</taxon>
    </lineage>
</organism>
<evidence type="ECO:0000313" key="4">
    <source>
        <dbReference type="Proteomes" id="UP000831484"/>
    </source>
</evidence>
<reference evidence="4" key="1">
    <citation type="journal article" date="2022" name="Environ. Microbiol.">
        <title>Functional analysis, diversity, and distribution of carbendazim hydrolases MheI and CbmA, responsible for the initial step in carbendazim degradation.</title>
        <authorList>
            <person name="Zhang M."/>
            <person name="Bai X."/>
            <person name="Li Q."/>
            <person name="Zhang L."/>
            <person name="Zhu Q."/>
            <person name="Gao S."/>
            <person name="Ke Z."/>
            <person name="Jiang M."/>
            <person name="Hu J."/>
            <person name="Qiu J."/>
            <person name="Hong Q."/>
        </authorList>
    </citation>
    <scope>NUCLEOTIDE SEQUENCE [LARGE SCALE GENOMIC DNA]</scope>
    <source>
        <strain evidence="4">djl-6</strain>
    </source>
</reference>
<feature type="domain" description="Glycosyl transferase family 28 C-terminal" evidence="2">
    <location>
        <begin position="234"/>
        <end position="283"/>
    </location>
</feature>
<evidence type="ECO:0000313" key="3">
    <source>
        <dbReference type="EMBL" id="UPU46760.1"/>
    </source>
</evidence>
<dbReference type="InterPro" id="IPR007235">
    <property type="entry name" value="Glyco_trans_28_C"/>
</dbReference>
<sequence>MIGYYIHHHGRGHLTRAASIARKLNLDVTALTSADSVAVEAFDDHVQLQLDYGDAHELDPTANDALHWAPIHETGLRARMARVAEWVATARPDVVVVDVSVEIATFIRLMGVPVIVVAMPGDRTDFTHQLAYRLADHIIAAWPQEIYNPSWLRPHEHKTTYAGGISRFEGRESASRTVDNSSSPRVLVLSGAGGSAVSNADVQAAAAQHHSFHWKGLGLPGGTWVADPWPEICSSDVVVSHAGQNAVADIAIAGKPAIVIAQERPFGEQVATAGALSLHNLAVTLKEWPALESWPDLITQAQALDREGWSKWRTSGAAARAARVIESVARRHKAR</sequence>
<dbReference type="PANTHER" id="PTHR21015:SF22">
    <property type="entry name" value="GLYCOSYLTRANSFERASE"/>
    <property type="match status" value="1"/>
</dbReference>
<protein>
    <recommendedName>
        <fullName evidence="2">Glycosyl transferase family 28 C-terminal domain-containing protein</fullName>
    </recommendedName>
</protein>
<dbReference type="RefSeq" id="WP_064073746.1">
    <property type="nucleotide sequence ID" value="NZ_CP096567.1"/>
</dbReference>
<dbReference type="AlphaFoldDB" id="A0AB38RNQ0"/>
<proteinExistence type="predicted"/>
<geneLocation type="plasmid" evidence="3 4">
    <name>pdjl-6-4</name>
</geneLocation>
<dbReference type="SUPFAM" id="SSF53756">
    <property type="entry name" value="UDP-Glycosyltransferase/glycogen phosphorylase"/>
    <property type="match status" value="1"/>
</dbReference>
<accession>A0AB38RNQ0</accession>
<name>A0AB38RNQ0_RHOSG</name>